<accession>A0AA95JAZ5</accession>
<proteinExistence type="predicted"/>
<reference evidence="2" key="1">
    <citation type="submission" date="2023-03" db="EMBL/GenBank/DDBJ databases">
        <title>Andean soil-derived lignocellulolytic bacterial consortium as a source of novel taxa and putative plastic-active enzymes.</title>
        <authorList>
            <person name="Diaz-Garcia L."/>
            <person name="Chuvochina M."/>
            <person name="Feuerriegel G."/>
            <person name="Bunk B."/>
            <person name="Sproer C."/>
            <person name="Streit W.R."/>
            <person name="Rodriguez L.M."/>
            <person name="Overmann J."/>
            <person name="Jimenez D.J."/>
        </authorList>
    </citation>
    <scope>NUCLEOTIDE SEQUENCE</scope>
    <source>
        <strain evidence="2">MAG 2441</strain>
    </source>
</reference>
<protein>
    <submittedName>
        <fullName evidence="2">Uncharacterized protein</fullName>
    </submittedName>
</protein>
<dbReference type="Proteomes" id="UP001178662">
    <property type="component" value="Chromosome"/>
</dbReference>
<evidence type="ECO:0000313" key="3">
    <source>
        <dbReference type="Proteomes" id="UP001178662"/>
    </source>
</evidence>
<dbReference type="EMBL" id="CP119317">
    <property type="protein sequence ID" value="WEK55028.1"/>
    <property type="molecule type" value="Genomic_DNA"/>
</dbReference>
<sequence length="196" mass="22162">MAKRLHVLATDATQQKETVQPKDSQTDNGTSSVKPEDAQTLYTFDGSAFELYVEESHPQPDGSVYNVYAIRNARTLTLPAYSAIYVTAGYSYIAFKDDHYNYNYGGYIVIANHTDKPKTIQAGEINYSVSYFYRDNMGTTTNPDGTSHKITATGPYVRLIAYQGDFDESKEYMDYLTANKDLYRGDWMTVKPRSVK</sequence>
<evidence type="ECO:0000313" key="2">
    <source>
        <dbReference type="EMBL" id="WEK55028.1"/>
    </source>
</evidence>
<keyword evidence="3" id="KW-1185">Reference proteome</keyword>
<name>A0AA95JAZ5_9BACL</name>
<dbReference type="AlphaFoldDB" id="A0AA95JAZ5"/>
<feature type="compositionally biased region" description="Polar residues" evidence="1">
    <location>
        <begin position="11"/>
        <end position="33"/>
    </location>
</feature>
<feature type="region of interest" description="Disordered" evidence="1">
    <location>
        <begin position="1"/>
        <end position="37"/>
    </location>
</feature>
<gene>
    <name evidence="2" type="ORF">P0Y55_02805</name>
</gene>
<organism evidence="2 3">
    <name type="scientific">Candidatus Cohnella colombiensis</name>
    <dbReference type="NCBI Taxonomy" id="3121368"/>
    <lineage>
        <taxon>Bacteria</taxon>
        <taxon>Bacillati</taxon>
        <taxon>Bacillota</taxon>
        <taxon>Bacilli</taxon>
        <taxon>Bacillales</taxon>
        <taxon>Paenibacillaceae</taxon>
        <taxon>Cohnella</taxon>
    </lineage>
</organism>
<evidence type="ECO:0000256" key="1">
    <source>
        <dbReference type="SAM" id="MobiDB-lite"/>
    </source>
</evidence>